<evidence type="ECO:0000313" key="4">
    <source>
        <dbReference type="EMBL" id="TGJ82034.1"/>
    </source>
</evidence>
<evidence type="ECO:0008006" key="6">
    <source>
        <dbReference type="Google" id="ProtNLM"/>
    </source>
</evidence>
<dbReference type="OrthoDB" id="20681at2759"/>
<comment type="similarity">
    <text evidence="1">Belongs to the eukaryotic ribosomal protein eL34 family.</text>
</comment>
<dbReference type="Gene3D" id="6.20.340.10">
    <property type="match status" value="1"/>
</dbReference>
<evidence type="ECO:0000256" key="3">
    <source>
        <dbReference type="ARBA" id="ARBA00023274"/>
    </source>
</evidence>
<gene>
    <name evidence="4" type="ORF">E0Z10_g6741</name>
</gene>
<sequence>MPDNRVTYRRRNPYNTTSNKTRIIRTPGGKLRTLNIKKAGTAPKCGDCGIKLPGVPALRPREYAQISKPKKTVQRAYGGSRCGNCVKDRVVRAFLIEEQKIVKKVLKEQEQDPNETRNEYHYILLGVVGILPSKWVDCRMAKVYVPKASLVAMTSLMRMLRSIGGTAAATLRRQGYSSYRPLSTAIPCFTTYRNTTITKPFSYPIAFFHATPHRRNDDGPPPTDFAAMDVLGNAPVPSTTVDICMSDGFQLNSGARILDGSGVILVGGEAFAWQPWLPRGEHRLLNAKGQWEIPNESLGPLSVLWPRPDLLILGLGPEIRPISPELRRHVSSLGMRVEILDTRNAAAQFNLLVTERGVNEVAAAFIPIGWKEGIGANW</sequence>
<dbReference type="AlphaFoldDB" id="A0A4Z0YDG5"/>
<dbReference type="InterPro" id="IPR007523">
    <property type="entry name" value="NDUFAF3/AAMDC"/>
</dbReference>
<dbReference type="PRINTS" id="PR01250">
    <property type="entry name" value="RIBOSOMALL34"/>
</dbReference>
<dbReference type="GO" id="GO:1990904">
    <property type="term" value="C:ribonucleoprotein complex"/>
    <property type="evidence" value="ECO:0007669"/>
    <property type="project" value="UniProtKB-KW"/>
</dbReference>
<evidence type="ECO:0000256" key="2">
    <source>
        <dbReference type="ARBA" id="ARBA00022980"/>
    </source>
</evidence>
<dbReference type="InterPro" id="IPR008195">
    <property type="entry name" value="Ribosomal_eL34"/>
</dbReference>
<dbReference type="InterPro" id="IPR018065">
    <property type="entry name" value="Ribosomal_eL34_CS"/>
</dbReference>
<keyword evidence="5" id="KW-1185">Reference proteome</keyword>
<evidence type="ECO:0000256" key="1">
    <source>
        <dbReference type="ARBA" id="ARBA00009875"/>
    </source>
</evidence>
<accession>A0A4Z0YDG5</accession>
<protein>
    <recommendedName>
        <fullName evidence="6">NADH dehydrogenase [ubiquinone] 1 alpha subcomplex assembly factor 3</fullName>
    </recommendedName>
</protein>
<keyword evidence="2" id="KW-0689">Ribosomal protein</keyword>
<dbReference type="GO" id="GO:0006412">
    <property type="term" value="P:translation"/>
    <property type="evidence" value="ECO:0007669"/>
    <property type="project" value="InterPro"/>
</dbReference>
<dbReference type="PANTHER" id="PTHR46595">
    <property type="entry name" value="60S RIBOSOMAL PROTEIN L34"/>
    <property type="match status" value="1"/>
</dbReference>
<dbReference type="PROSITE" id="PS01145">
    <property type="entry name" value="RIBOSOMAL_L34E"/>
    <property type="match status" value="1"/>
</dbReference>
<proteinExistence type="inferred from homology"/>
<evidence type="ECO:0000313" key="5">
    <source>
        <dbReference type="Proteomes" id="UP000297716"/>
    </source>
</evidence>
<dbReference type="InterPro" id="IPR038562">
    <property type="entry name" value="Ribosomal_eL34_C_sf"/>
</dbReference>
<dbReference type="Gene3D" id="3.40.1230.10">
    <property type="entry name" value="MTH938-like"/>
    <property type="match status" value="1"/>
</dbReference>
<dbReference type="InterPro" id="IPR036748">
    <property type="entry name" value="MTH938-like_sf"/>
</dbReference>
<dbReference type="Pfam" id="PF01199">
    <property type="entry name" value="Ribosomal_L34e"/>
    <property type="match status" value="1"/>
</dbReference>
<organism evidence="4 5">
    <name type="scientific">Xylaria hypoxylon</name>
    <dbReference type="NCBI Taxonomy" id="37992"/>
    <lineage>
        <taxon>Eukaryota</taxon>
        <taxon>Fungi</taxon>
        <taxon>Dikarya</taxon>
        <taxon>Ascomycota</taxon>
        <taxon>Pezizomycotina</taxon>
        <taxon>Sordariomycetes</taxon>
        <taxon>Xylariomycetidae</taxon>
        <taxon>Xylariales</taxon>
        <taxon>Xylariaceae</taxon>
        <taxon>Xylaria</taxon>
    </lineage>
</organism>
<name>A0A4Z0YDG5_9PEZI</name>
<keyword evidence="3" id="KW-0687">Ribonucleoprotein</keyword>
<dbReference type="Proteomes" id="UP000297716">
    <property type="component" value="Unassembled WGS sequence"/>
</dbReference>
<reference evidence="4 5" key="1">
    <citation type="submission" date="2019-03" db="EMBL/GenBank/DDBJ databases">
        <title>Draft genome sequence of Xylaria hypoxylon DSM 108379, a ubiquitous saprotrophic-parasitic fungi on hardwood.</title>
        <authorList>
            <person name="Buettner E."/>
            <person name="Leonhardt S."/>
            <person name="Gebauer A.M."/>
            <person name="Liers C."/>
            <person name="Hofrichter M."/>
            <person name="Kellner H."/>
        </authorList>
    </citation>
    <scope>NUCLEOTIDE SEQUENCE [LARGE SCALE GENOMIC DNA]</scope>
    <source>
        <strain evidence="4 5">DSM 108379</strain>
    </source>
</reference>
<dbReference type="Gene3D" id="6.20.370.70">
    <property type="match status" value="1"/>
</dbReference>
<dbReference type="EMBL" id="SKBN01000144">
    <property type="protein sequence ID" value="TGJ82034.1"/>
    <property type="molecule type" value="Genomic_DNA"/>
</dbReference>
<dbReference type="GO" id="GO:0003735">
    <property type="term" value="F:structural constituent of ribosome"/>
    <property type="evidence" value="ECO:0007669"/>
    <property type="project" value="InterPro"/>
</dbReference>
<dbReference type="STRING" id="37992.A0A4Z0YDG5"/>
<comment type="caution">
    <text evidence="4">The sequence shown here is derived from an EMBL/GenBank/DDBJ whole genome shotgun (WGS) entry which is preliminary data.</text>
</comment>
<dbReference type="Pfam" id="PF04430">
    <property type="entry name" value="DUF498"/>
    <property type="match status" value="1"/>
</dbReference>
<dbReference type="SUPFAM" id="SSF64076">
    <property type="entry name" value="MTH938-like"/>
    <property type="match status" value="1"/>
</dbReference>
<dbReference type="GO" id="GO:0005840">
    <property type="term" value="C:ribosome"/>
    <property type="evidence" value="ECO:0007669"/>
    <property type="project" value="UniProtKB-KW"/>
</dbReference>